<dbReference type="InterPro" id="IPR000477">
    <property type="entry name" value="RT_dom"/>
</dbReference>
<sequence length="490" mass="53962">MGRGVRQGDPLSPLLFIIYINDVIDPDMTDTEVPGLDSPLSALLLADDVALIERSKTRLRQALQHFSDWATLWGLDIGHSKCGVLPFGAPFGPFRPFLAQDGSIPLITDYKYLGVTFTRDITQIFTTWLQERATKGRQLLKRWRFTLGNSQLTLADRILMFKVIFLPAILYGCKLAGGRGWRSMRILEAIIGRALRIIIGKTPVSTQVNMVLLQREFHVPPVYATAVSRQGTDPKPALGASGARRLALSDRVGVGGVNISALSVQAPALSCIIKANLIRLRTPSDAASSLPDPQKSTTCTGNLGIYGVGPEGCSGSAEKRRSPPSFMECVREVLPGPDSSSPHHFRRFQYDSRPPPLSRLHEELGHCHSLHYVAPTGDPRTFLDIKDPSPVPRRISALDHCLLSAPGLLDFGSVRIPPDMDFGVDHLPIVVMLTARLGPPPPTPTVVSFDVRRLRFFDPSQLIFDEAWEVILSGARTPYMELMDTMRHLA</sequence>
<dbReference type="Pfam" id="PF00078">
    <property type="entry name" value="RVT_1"/>
    <property type="match status" value="1"/>
</dbReference>
<reference evidence="2 3" key="1">
    <citation type="submission" date="2024-09" db="EMBL/GenBank/DDBJ databases">
        <title>Chromosome-scale assembly of Riccia sorocarpa.</title>
        <authorList>
            <person name="Paukszto L."/>
        </authorList>
    </citation>
    <scope>NUCLEOTIDE SEQUENCE [LARGE SCALE GENOMIC DNA]</scope>
    <source>
        <strain evidence="2">LP-2024</strain>
        <tissue evidence="2">Aerial parts of the thallus</tissue>
    </source>
</reference>
<protein>
    <recommendedName>
        <fullName evidence="1">Reverse transcriptase domain-containing protein</fullName>
    </recommendedName>
</protein>
<accession>A0ABD3HTP8</accession>
<organism evidence="2 3">
    <name type="scientific">Riccia sorocarpa</name>
    <dbReference type="NCBI Taxonomy" id="122646"/>
    <lineage>
        <taxon>Eukaryota</taxon>
        <taxon>Viridiplantae</taxon>
        <taxon>Streptophyta</taxon>
        <taxon>Embryophyta</taxon>
        <taxon>Marchantiophyta</taxon>
        <taxon>Marchantiopsida</taxon>
        <taxon>Marchantiidae</taxon>
        <taxon>Marchantiales</taxon>
        <taxon>Ricciaceae</taxon>
        <taxon>Riccia</taxon>
    </lineage>
</organism>
<evidence type="ECO:0000313" key="2">
    <source>
        <dbReference type="EMBL" id="KAL3694161.1"/>
    </source>
</evidence>
<dbReference type="PANTHER" id="PTHR47027:SF20">
    <property type="entry name" value="REVERSE TRANSCRIPTASE-LIKE PROTEIN WITH RNA-DIRECTED DNA POLYMERASE DOMAIN"/>
    <property type="match status" value="1"/>
</dbReference>
<name>A0ABD3HTP8_9MARC</name>
<dbReference type="Proteomes" id="UP001633002">
    <property type="component" value="Unassembled WGS sequence"/>
</dbReference>
<comment type="caution">
    <text evidence="2">The sequence shown here is derived from an EMBL/GenBank/DDBJ whole genome shotgun (WGS) entry which is preliminary data.</text>
</comment>
<dbReference type="EMBL" id="JBJQOH010000003">
    <property type="protein sequence ID" value="KAL3694161.1"/>
    <property type="molecule type" value="Genomic_DNA"/>
</dbReference>
<evidence type="ECO:0000259" key="1">
    <source>
        <dbReference type="PROSITE" id="PS50878"/>
    </source>
</evidence>
<gene>
    <name evidence="2" type="ORF">R1sor_007812</name>
</gene>
<evidence type="ECO:0000313" key="3">
    <source>
        <dbReference type="Proteomes" id="UP001633002"/>
    </source>
</evidence>
<feature type="domain" description="Reverse transcriptase" evidence="1">
    <location>
        <begin position="1"/>
        <end position="117"/>
    </location>
</feature>
<proteinExistence type="predicted"/>
<dbReference type="PROSITE" id="PS50878">
    <property type="entry name" value="RT_POL"/>
    <property type="match status" value="1"/>
</dbReference>
<dbReference type="AlphaFoldDB" id="A0ABD3HTP8"/>
<keyword evidence="3" id="KW-1185">Reference proteome</keyword>
<dbReference type="PANTHER" id="PTHR47027">
    <property type="entry name" value="REVERSE TRANSCRIPTASE DOMAIN-CONTAINING PROTEIN"/>
    <property type="match status" value="1"/>
</dbReference>